<dbReference type="InterPro" id="IPR012495">
    <property type="entry name" value="TadE-like_dom"/>
</dbReference>
<organism evidence="3 4">
    <name type="scientific">Qipengyuania profundimaris</name>
    <dbReference type="NCBI Taxonomy" id="3067652"/>
    <lineage>
        <taxon>Bacteria</taxon>
        <taxon>Pseudomonadati</taxon>
        <taxon>Pseudomonadota</taxon>
        <taxon>Alphaproteobacteria</taxon>
        <taxon>Sphingomonadales</taxon>
        <taxon>Erythrobacteraceae</taxon>
        <taxon>Qipengyuania</taxon>
    </lineage>
</organism>
<feature type="transmembrane region" description="Helical" evidence="1">
    <location>
        <begin position="21"/>
        <end position="43"/>
    </location>
</feature>
<comment type="caution">
    <text evidence="3">The sequence shown here is derived from an EMBL/GenBank/DDBJ whole genome shotgun (WGS) entry which is preliminary data.</text>
</comment>
<dbReference type="Pfam" id="PF07811">
    <property type="entry name" value="TadE"/>
    <property type="match status" value="1"/>
</dbReference>
<keyword evidence="1" id="KW-0812">Transmembrane</keyword>
<dbReference type="RefSeq" id="WP_305931026.1">
    <property type="nucleotide sequence ID" value="NZ_JAVAIM010000001.1"/>
</dbReference>
<keyword evidence="4" id="KW-1185">Reference proteome</keyword>
<accession>A0ABT9HK43</accession>
<sequence>MSGAAFLARFCRDQRGSAAEFALVLPLIVLFLVGIIDAGRYAYDFNRGEKASQVGARFAVVTDPLVQELATYSFSGQTVGGVQLGQGDRIPVDALGTISCTSTECQCVSGTCLGGNLSIDATAFATLADRIQDFWPEVADEDITVEYTGSGLGFAGNPNGMDVSPFVTVRLTNMEFTSILLFGSTVDFPGFDYTLTMEDGAGTVSN</sequence>
<dbReference type="EMBL" id="JAVAIM010000001">
    <property type="protein sequence ID" value="MDP4573524.1"/>
    <property type="molecule type" value="Genomic_DNA"/>
</dbReference>
<dbReference type="Proteomes" id="UP001240639">
    <property type="component" value="Unassembled WGS sequence"/>
</dbReference>
<keyword evidence="1" id="KW-0472">Membrane</keyword>
<reference evidence="3 4" key="1">
    <citation type="submission" date="2023-08" db="EMBL/GenBank/DDBJ databases">
        <title>genomic of G39.</title>
        <authorList>
            <person name="Wang Y."/>
        </authorList>
    </citation>
    <scope>NUCLEOTIDE SEQUENCE [LARGE SCALE GENOMIC DNA]</scope>
    <source>
        <strain evidence="3 4">G39</strain>
    </source>
</reference>
<evidence type="ECO:0000313" key="4">
    <source>
        <dbReference type="Proteomes" id="UP001240639"/>
    </source>
</evidence>
<feature type="domain" description="TadE-like" evidence="2">
    <location>
        <begin position="17"/>
        <end position="57"/>
    </location>
</feature>
<proteinExistence type="predicted"/>
<keyword evidence="1" id="KW-1133">Transmembrane helix</keyword>
<gene>
    <name evidence="3" type="ORF">Q9K02_00040</name>
</gene>
<protein>
    <submittedName>
        <fullName evidence="3">TadE/TadG family type IV pilus assembly protein</fullName>
    </submittedName>
</protein>
<name>A0ABT9HK43_9SPHN</name>
<evidence type="ECO:0000259" key="2">
    <source>
        <dbReference type="Pfam" id="PF07811"/>
    </source>
</evidence>
<evidence type="ECO:0000256" key="1">
    <source>
        <dbReference type="SAM" id="Phobius"/>
    </source>
</evidence>
<evidence type="ECO:0000313" key="3">
    <source>
        <dbReference type="EMBL" id="MDP4573524.1"/>
    </source>
</evidence>